<dbReference type="Gene3D" id="3.40.50.300">
    <property type="entry name" value="P-loop containing nucleotide triphosphate hydrolases"/>
    <property type="match status" value="1"/>
</dbReference>
<dbReference type="GO" id="GO:0003678">
    <property type="term" value="F:DNA helicase activity"/>
    <property type="evidence" value="ECO:0007669"/>
    <property type="project" value="InterPro"/>
</dbReference>
<dbReference type="Proteomes" id="UP000828390">
    <property type="component" value="Unassembled WGS sequence"/>
</dbReference>
<evidence type="ECO:0000313" key="2">
    <source>
        <dbReference type="EMBL" id="KAH3885494.1"/>
    </source>
</evidence>
<proteinExistence type="predicted"/>
<dbReference type="EMBL" id="JAIWYP010000001">
    <property type="protein sequence ID" value="KAH3885494.1"/>
    <property type="molecule type" value="Genomic_DNA"/>
</dbReference>
<feature type="domain" description="RAD3-like helicase DEAD" evidence="1">
    <location>
        <begin position="3"/>
        <end position="35"/>
    </location>
</feature>
<dbReference type="GO" id="GO:0005524">
    <property type="term" value="F:ATP binding"/>
    <property type="evidence" value="ECO:0007669"/>
    <property type="project" value="InterPro"/>
</dbReference>
<dbReference type="Gene3D" id="1.10.275.40">
    <property type="match status" value="1"/>
</dbReference>
<dbReference type="Pfam" id="PF06733">
    <property type="entry name" value="DEAD_2"/>
    <property type="match status" value="1"/>
</dbReference>
<dbReference type="GO" id="GO:0006289">
    <property type="term" value="P:nucleotide-excision repair"/>
    <property type="evidence" value="ECO:0007669"/>
    <property type="project" value="TreeGrafter"/>
</dbReference>
<dbReference type="InterPro" id="IPR045028">
    <property type="entry name" value="DinG/Rad3-like"/>
</dbReference>
<evidence type="ECO:0000313" key="3">
    <source>
        <dbReference type="Proteomes" id="UP000828390"/>
    </source>
</evidence>
<sequence>MEINLKDQIVILDEAHNLEDSSRDAASGSITTEQISSAIHNLQELCESTAFINHTHHKQ</sequence>
<dbReference type="AlphaFoldDB" id="A0A9D4RY90"/>
<gene>
    <name evidence="2" type="ORF">DPMN_009488</name>
</gene>
<reference evidence="2" key="1">
    <citation type="journal article" date="2019" name="bioRxiv">
        <title>The Genome of the Zebra Mussel, Dreissena polymorpha: A Resource for Invasive Species Research.</title>
        <authorList>
            <person name="McCartney M.A."/>
            <person name="Auch B."/>
            <person name="Kono T."/>
            <person name="Mallez S."/>
            <person name="Zhang Y."/>
            <person name="Obille A."/>
            <person name="Becker A."/>
            <person name="Abrahante J.E."/>
            <person name="Garbe J."/>
            <person name="Badalamenti J.P."/>
            <person name="Herman A."/>
            <person name="Mangelson H."/>
            <person name="Liachko I."/>
            <person name="Sullivan S."/>
            <person name="Sone E.D."/>
            <person name="Koren S."/>
            <person name="Silverstein K.A.T."/>
            <person name="Beckman K.B."/>
            <person name="Gohl D.M."/>
        </authorList>
    </citation>
    <scope>NUCLEOTIDE SEQUENCE</scope>
    <source>
        <strain evidence="2">Duluth1</strain>
        <tissue evidence="2">Whole animal</tissue>
    </source>
</reference>
<dbReference type="PANTHER" id="PTHR11472:SF47">
    <property type="entry name" value="FANCONI ANEMIA GROUP J PROTEIN"/>
    <property type="match status" value="1"/>
</dbReference>
<reference evidence="2" key="2">
    <citation type="submission" date="2020-11" db="EMBL/GenBank/DDBJ databases">
        <authorList>
            <person name="McCartney M.A."/>
            <person name="Auch B."/>
            <person name="Kono T."/>
            <person name="Mallez S."/>
            <person name="Becker A."/>
            <person name="Gohl D.M."/>
            <person name="Silverstein K.A.T."/>
            <person name="Koren S."/>
            <person name="Bechman K.B."/>
            <person name="Herman A."/>
            <person name="Abrahante J.E."/>
            <person name="Garbe J."/>
        </authorList>
    </citation>
    <scope>NUCLEOTIDE SEQUENCE</scope>
    <source>
        <strain evidence="2">Duluth1</strain>
        <tissue evidence="2">Whole animal</tissue>
    </source>
</reference>
<dbReference type="PANTHER" id="PTHR11472">
    <property type="entry name" value="DNA REPAIR DEAD HELICASE RAD3/XP-D SUBFAMILY MEMBER"/>
    <property type="match status" value="1"/>
</dbReference>
<comment type="caution">
    <text evidence="2">The sequence shown here is derived from an EMBL/GenBank/DDBJ whole genome shotgun (WGS) entry which is preliminary data.</text>
</comment>
<organism evidence="2 3">
    <name type="scientific">Dreissena polymorpha</name>
    <name type="common">Zebra mussel</name>
    <name type="synonym">Mytilus polymorpha</name>
    <dbReference type="NCBI Taxonomy" id="45954"/>
    <lineage>
        <taxon>Eukaryota</taxon>
        <taxon>Metazoa</taxon>
        <taxon>Spiralia</taxon>
        <taxon>Lophotrochozoa</taxon>
        <taxon>Mollusca</taxon>
        <taxon>Bivalvia</taxon>
        <taxon>Autobranchia</taxon>
        <taxon>Heteroconchia</taxon>
        <taxon>Euheterodonta</taxon>
        <taxon>Imparidentia</taxon>
        <taxon>Neoheterodontei</taxon>
        <taxon>Myida</taxon>
        <taxon>Dreissenoidea</taxon>
        <taxon>Dreissenidae</taxon>
        <taxon>Dreissena</taxon>
    </lineage>
</organism>
<evidence type="ECO:0000259" key="1">
    <source>
        <dbReference type="Pfam" id="PF06733"/>
    </source>
</evidence>
<dbReference type="GO" id="GO:1990918">
    <property type="term" value="P:double-strand break repair involved in meiotic recombination"/>
    <property type="evidence" value="ECO:0007669"/>
    <property type="project" value="TreeGrafter"/>
</dbReference>
<keyword evidence="3" id="KW-1185">Reference proteome</keyword>
<name>A0A9D4RY90_DREPO</name>
<dbReference type="InterPro" id="IPR027417">
    <property type="entry name" value="P-loop_NTPase"/>
</dbReference>
<dbReference type="GO" id="GO:0005634">
    <property type="term" value="C:nucleus"/>
    <property type="evidence" value="ECO:0007669"/>
    <property type="project" value="TreeGrafter"/>
</dbReference>
<accession>A0A9D4RY90</accession>
<protein>
    <recommendedName>
        <fullName evidence="1">RAD3-like helicase DEAD domain-containing protein</fullName>
    </recommendedName>
</protein>
<dbReference type="InterPro" id="IPR010614">
    <property type="entry name" value="RAD3-like_helicase_DEAD"/>
</dbReference>
<dbReference type="GO" id="GO:0003677">
    <property type="term" value="F:DNA binding"/>
    <property type="evidence" value="ECO:0007669"/>
    <property type="project" value="InterPro"/>
</dbReference>